<gene>
    <name evidence="1" type="ORF">N7458_009191</name>
</gene>
<evidence type="ECO:0000313" key="1">
    <source>
        <dbReference type="EMBL" id="KAJ5438193.1"/>
    </source>
</evidence>
<keyword evidence="2" id="KW-1185">Reference proteome</keyword>
<protein>
    <recommendedName>
        <fullName evidence="3">Arrestin-like N-terminal domain-containing protein</fullName>
    </recommendedName>
</protein>
<dbReference type="AlphaFoldDB" id="A0AAD6FXU1"/>
<dbReference type="InterPro" id="IPR014752">
    <property type="entry name" value="Arrestin-like_C"/>
</dbReference>
<dbReference type="RefSeq" id="XP_056761422.1">
    <property type="nucleotide sequence ID" value="XM_056912573.1"/>
</dbReference>
<name>A0AAD6FXU1_9EURO</name>
<sequence length="412" mass="45812">MPLTIRKVSPDFKFDVAAPAGWCYAAGDTIIGNLVRHTPIVSPEATITLSLVGRIKTKITESKTNNRHTHYRSEARLVRSDQTIISGQPLHLPEGSGAPLSWQFAVNIPTEPLQSTRQVFTPSTSFVPLDRDHPAHHTLPGSFISFRDGLAVSSSCFVEYYLKALLRYTYKGSSKLVEAIWPFQINHPVEGTDLLSQLNCLSFNQQIQSQRLLPGMQHADLTFKQKTQKLFGSSKVPKFVFDMNIRHPAAIQLNHREPIPIILEIRPRPELTSPSVEDQSIVINWVRMCLHQCTSVLAPSNFLNDHAHDDNHHYSVNLNLEAAFQRLESPLVMSTAEKGEKRVNIGEMFQLALHPGGFSSGSQLLTAISPIPDFTTYSIQHTNAVEWKVSYSVAGETGTFKASSAIRIIASA</sequence>
<evidence type="ECO:0008006" key="3">
    <source>
        <dbReference type="Google" id="ProtNLM"/>
    </source>
</evidence>
<dbReference type="EMBL" id="JAPVEA010000008">
    <property type="protein sequence ID" value="KAJ5438193.1"/>
    <property type="molecule type" value="Genomic_DNA"/>
</dbReference>
<accession>A0AAD6FXU1</accession>
<dbReference type="Proteomes" id="UP001213681">
    <property type="component" value="Unassembled WGS sequence"/>
</dbReference>
<proteinExistence type="predicted"/>
<comment type="caution">
    <text evidence="1">The sequence shown here is derived from an EMBL/GenBank/DDBJ whole genome shotgun (WGS) entry which is preliminary data.</text>
</comment>
<reference evidence="1" key="1">
    <citation type="submission" date="2022-12" db="EMBL/GenBank/DDBJ databases">
        <authorList>
            <person name="Petersen C."/>
        </authorList>
    </citation>
    <scope>NUCLEOTIDE SEQUENCE</scope>
    <source>
        <strain evidence="1">IBT 16125</strain>
    </source>
</reference>
<organism evidence="1 2">
    <name type="scientific">Penicillium daleae</name>
    <dbReference type="NCBI Taxonomy" id="63821"/>
    <lineage>
        <taxon>Eukaryota</taxon>
        <taxon>Fungi</taxon>
        <taxon>Dikarya</taxon>
        <taxon>Ascomycota</taxon>
        <taxon>Pezizomycotina</taxon>
        <taxon>Eurotiomycetes</taxon>
        <taxon>Eurotiomycetidae</taxon>
        <taxon>Eurotiales</taxon>
        <taxon>Aspergillaceae</taxon>
        <taxon>Penicillium</taxon>
    </lineage>
</organism>
<reference evidence="1" key="2">
    <citation type="journal article" date="2023" name="IMA Fungus">
        <title>Comparative genomic study of the Penicillium genus elucidates a diverse pangenome and 15 lateral gene transfer events.</title>
        <authorList>
            <person name="Petersen C."/>
            <person name="Sorensen T."/>
            <person name="Nielsen M.R."/>
            <person name="Sondergaard T.E."/>
            <person name="Sorensen J.L."/>
            <person name="Fitzpatrick D.A."/>
            <person name="Frisvad J.C."/>
            <person name="Nielsen K.L."/>
        </authorList>
    </citation>
    <scope>NUCLEOTIDE SEQUENCE</scope>
    <source>
        <strain evidence="1">IBT 16125</strain>
    </source>
</reference>
<dbReference type="Gene3D" id="2.60.40.640">
    <property type="match status" value="1"/>
</dbReference>
<evidence type="ECO:0000313" key="2">
    <source>
        <dbReference type="Proteomes" id="UP001213681"/>
    </source>
</evidence>
<dbReference type="GeneID" id="81602816"/>